<dbReference type="InterPro" id="IPR006868">
    <property type="entry name" value="DUF630"/>
</dbReference>
<feature type="compositionally biased region" description="Low complexity" evidence="1">
    <location>
        <begin position="229"/>
        <end position="239"/>
    </location>
</feature>
<dbReference type="GeneID" id="108842592"/>
<feature type="compositionally biased region" description="Acidic residues" evidence="1">
    <location>
        <begin position="314"/>
        <end position="324"/>
    </location>
</feature>
<dbReference type="Pfam" id="PF04783">
    <property type="entry name" value="DUF630"/>
    <property type="match status" value="1"/>
</dbReference>
<feature type="compositionally biased region" description="Acidic residues" evidence="1">
    <location>
        <begin position="126"/>
        <end position="140"/>
    </location>
</feature>
<dbReference type="OrthoDB" id="658187at2759"/>
<evidence type="ECO:0000256" key="1">
    <source>
        <dbReference type="SAM" id="MobiDB-lite"/>
    </source>
</evidence>
<feature type="compositionally biased region" description="Basic and acidic residues" evidence="1">
    <location>
        <begin position="141"/>
        <end position="150"/>
    </location>
</feature>
<feature type="compositionally biased region" description="Pro residues" evidence="1">
    <location>
        <begin position="360"/>
        <end position="369"/>
    </location>
</feature>
<feature type="region of interest" description="Disordered" evidence="1">
    <location>
        <begin position="66"/>
        <end position="187"/>
    </location>
</feature>
<sequence length="874" mass="96169">MGCTSSKLDDLPAVALCRDRCAFLDAAIQQRYQLSDSHVAYTNSLRGIGHSLHLFINHHHRFVSSGGANGGGGGGGDSPRLNLPPQRKGDPDEEEEEKSPPKKAKLPSSHQNHSGSGSDSGHLEFDSDSDSDDDDDDEEGHLDLDSDSLHHLSPQPPQHHLGHFPIQHESGPYMAQQPYPNPEMMGHHQLPYSGGSYMHMNYMKNKSMPPSVIFEQRPSSPQRVYEGESSSSSSNYPYNNPYPPPNSYYGYSNNPGPGPGYYGSSSSGGTTSKPPPPPPSPPRSNGWDFLNPFDTYYPPYTPSRDSRELREEEGIPELEEDDSGYEVVKEVHGRPKFAVPGGGINNQPPPAAVYREEEPPLIPSQPHPPSVADKSGASTSGGGDAADAAMYQSRPSSVSVEKKGVEYEVHVVEKTVVEDAGNEERRSNAAGTRGGGGGGGVGGGPRAVHEVAKEIENQFVKAAESGSEIAKLLEVGKHPYGRKHAASKLLHGVTPSLPSTSGGGSSSAAASTAPPTYADIEEELASRSRNLSSTLHKLHLWEKKLYHEVKAEEKLRVAHEKKLRKLKRLDERGAEATKVDTTRKLVRDMSTKIRIAIQVVDKISVTINKIRDEDLWPQLNALIQGLTRMWKAMFECHQSQCQAIREARGLGPIRASKKLGEEHLEATSLLGHELINWILGFSNWVSAQKGYVRELNKWLMKCLLYEPEETPDGIAPFSPGRIGAPPIFVICNQWSQALDRISEKEVIEAMRSFTTSVLQLWEQDRLETTTMGHGDSEKRVRNMDREEQKIHREIQALEKKMVLVAPGDGTNSLSLSGNVVYQSDTSNESLQGSLQRIFEAMERFTAESVRAYDDLLVRAEEETAPRELEEDDEE</sequence>
<feature type="compositionally biased region" description="Basic and acidic residues" evidence="1">
    <location>
        <begin position="304"/>
        <end position="313"/>
    </location>
</feature>
<dbReference type="AlphaFoldDB" id="A0A6J0MF28"/>
<keyword evidence="4" id="KW-1185">Reference proteome</keyword>
<evidence type="ECO:0000313" key="5">
    <source>
        <dbReference type="RefSeq" id="XP_018471067.2"/>
    </source>
</evidence>
<dbReference type="PANTHER" id="PTHR21450:SF41">
    <property type="entry name" value="RNA POLYMERASE SUBUNIT BETA, PUTATIVE (DUF630 AND DUF632)-RELATED"/>
    <property type="match status" value="1"/>
</dbReference>
<dbReference type="KEGG" id="rsz:108842592"/>
<feature type="region of interest" description="Disordered" evidence="1">
    <location>
        <begin position="211"/>
        <end position="403"/>
    </location>
</feature>
<feature type="compositionally biased region" description="Basic and acidic residues" evidence="1">
    <location>
        <begin position="416"/>
        <end position="427"/>
    </location>
</feature>
<dbReference type="RefSeq" id="XP_018471067.2">
    <property type="nucleotide sequence ID" value="XM_018615565.2"/>
</dbReference>
<gene>
    <name evidence="5" type="primary">LOC108842592</name>
</gene>
<feature type="domain" description="DUF632" evidence="2">
    <location>
        <begin position="449"/>
        <end position="757"/>
    </location>
</feature>
<accession>A0A6J0MF28</accession>
<evidence type="ECO:0000259" key="3">
    <source>
        <dbReference type="Pfam" id="PF04783"/>
    </source>
</evidence>
<evidence type="ECO:0000259" key="2">
    <source>
        <dbReference type="Pfam" id="PF04782"/>
    </source>
</evidence>
<dbReference type="Proteomes" id="UP000504610">
    <property type="component" value="Chromosome 2"/>
</dbReference>
<feature type="domain" description="DUF630" evidence="3">
    <location>
        <begin position="1"/>
        <end position="59"/>
    </location>
</feature>
<evidence type="ECO:0000313" key="4">
    <source>
        <dbReference type="Proteomes" id="UP000504610"/>
    </source>
</evidence>
<reference evidence="4" key="1">
    <citation type="journal article" date="2019" name="Database">
        <title>The radish genome database (RadishGD): an integrated information resource for radish genomics.</title>
        <authorList>
            <person name="Yu H.J."/>
            <person name="Baek S."/>
            <person name="Lee Y.J."/>
            <person name="Cho A."/>
            <person name="Mun J.H."/>
        </authorList>
    </citation>
    <scope>NUCLEOTIDE SEQUENCE [LARGE SCALE GENOMIC DNA]</scope>
    <source>
        <strain evidence="4">cv. WK10039</strain>
    </source>
</reference>
<feature type="compositionally biased region" description="Pro residues" evidence="1">
    <location>
        <begin position="273"/>
        <end position="282"/>
    </location>
</feature>
<organism evidence="4 5">
    <name type="scientific">Raphanus sativus</name>
    <name type="common">Radish</name>
    <name type="synonym">Raphanus raphanistrum var. sativus</name>
    <dbReference type="NCBI Taxonomy" id="3726"/>
    <lineage>
        <taxon>Eukaryota</taxon>
        <taxon>Viridiplantae</taxon>
        <taxon>Streptophyta</taxon>
        <taxon>Embryophyta</taxon>
        <taxon>Tracheophyta</taxon>
        <taxon>Spermatophyta</taxon>
        <taxon>Magnoliopsida</taxon>
        <taxon>eudicotyledons</taxon>
        <taxon>Gunneridae</taxon>
        <taxon>Pentapetalae</taxon>
        <taxon>rosids</taxon>
        <taxon>malvids</taxon>
        <taxon>Brassicales</taxon>
        <taxon>Brassicaceae</taxon>
        <taxon>Brassiceae</taxon>
        <taxon>Raphanus</taxon>
    </lineage>
</organism>
<feature type="region of interest" description="Disordered" evidence="1">
    <location>
        <begin position="416"/>
        <end position="443"/>
    </location>
</feature>
<feature type="compositionally biased region" description="Gly residues" evidence="1">
    <location>
        <begin position="67"/>
        <end position="77"/>
    </location>
</feature>
<feature type="compositionally biased region" description="Gly residues" evidence="1">
    <location>
        <begin position="432"/>
        <end position="443"/>
    </location>
</feature>
<protein>
    <submittedName>
        <fullName evidence="5">LOW QUALITY PROTEIN: protein ALTERED PHOSPHATE STARVATION RESPONSE 1</fullName>
    </submittedName>
</protein>
<dbReference type="InterPro" id="IPR006867">
    <property type="entry name" value="DUF632"/>
</dbReference>
<feature type="compositionally biased region" description="Polar residues" evidence="1">
    <location>
        <begin position="110"/>
        <end position="119"/>
    </location>
</feature>
<proteinExistence type="predicted"/>
<feature type="region of interest" description="Disordered" evidence="1">
    <location>
        <begin position="492"/>
        <end position="514"/>
    </location>
</feature>
<dbReference type="Pfam" id="PF04782">
    <property type="entry name" value="DUF632"/>
    <property type="match status" value="1"/>
</dbReference>
<name>A0A6J0MF28_RAPSA</name>
<reference evidence="5" key="2">
    <citation type="submission" date="2025-08" db="UniProtKB">
        <authorList>
            <consortium name="RefSeq"/>
        </authorList>
    </citation>
    <scope>IDENTIFICATION</scope>
    <source>
        <tissue evidence="5">Leaf</tissue>
    </source>
</reference>
<feature type="compositionally biased region" description="Low complexity" evidence="1">
    <location>
        <begin position="262"/>
        <end position="272"/>
    </location>
</feature>
<dbReference type="PANTHER" id="PTHR21450">
    <property type="entry name" value="PROTEIN ALTERED PHOSPHATE STARVATION RESPONSE 1"/>
    <property type="match status" value="1"/>
</dbReference>